<evidence type="ECO:0000313" key="9">
    <source>
        <dbReference type="EMBL" id="QEG35741.1"/>
    </source>
</evidence>
<evidence type="ECO:0000256" key="3">
    <source>
        <dbReference type="ARBA" id="ARBA00022741"/>
    </source>
</evidence>
<dbReference type="RefSeq" id="WP_148074218.1">
    <property type="nucleotide sequence ID" value="NZ_CP042913.1"/>
</dbReference>
<keyword evidence="10" id="KW-1185">Reference proteome</keyword>
<keyword evidence="5" id="KW-0067">ATP-binding</keyword>
<proteinExistence type="inferred from homology"/>
<dbReference type="InterPro" id="IPR037051">
    <property type="entry name" value="4-carb_acid_sugar_kinase_N_sf"/>
</dbReference>
<dbReference type="SUPFAM" id="SSF142764">
    <property type="entry name" value="YgbK-like"/>
    <property type="match status" value="1"/>
</dbReference>
<reference evidence="9 10" key="1">
    <citation type="submission" date="2019-08" db="EMBL/GenBank/DDBJ databases">
        <title>Deep-cultivation of Planctomycetes and their phenomic and genomic characterization uncovers novel biology.</title>
        <authorList>
            <person name="Wiegand S."/>
            <person name="Jogler M."/>
            <person name="Boedeker C."/>
            <person name="Pinto D."/>
            <person name="Vollmers J."/>
            <person name="Rivas-Marin E."/>
            <person name="Kohn T."/>
            <person name="Peeters S.H."/>
            <person name="Heuer A."/>
            <person name="Rast P."/>
            <person name="Oberbeckmann S."/>
            <person name="Bunk B."/>
            <person name="Jeske O."/>
            <person name="Meyerdierks A."/>
            <person name="Storesund J.E."/>
            <person name="Kallscheuer N."/>
            <person name="Luecker S."/>
            <person name="Lage O.M."/>
            <person name="Pohl T."/>
            <person name="Merkel B.J."/>
            <person name="Hornburger P."/>
            <person name="Mueller R.-W."/>
            <person name="Bruemmer F."/>
            <person name="Labrenz M."/>
            <person name="Spormann A.M."/>
            <person name="Op den Camp H."/>
            <person name="Overmann J."/>
            <person name="Amann R."/>
            <person name="Jetten M.S.M."/>
            <person name="Mascher T."/>
            <person name="Medema M.H."/>
            <person name="Devos D.P."/>
            <person name="Kaster A.-K."/>
            <person name="Ovreas L."/>
            <person name="Rohde M."/>
            <person name="Galperin M.Y."/>
            <person name="Jogler C."/>
        </authorList>
    </citation>
    <scope>NUCLEOTIDE SEQUENCE [LARGE SCALE GENOMIC DNA]</scope>
    <source>
        <strain evidence="9 10">Pr1d</strain>
    </source>
</reference>
<keyword evidence="4" id="KW-0418">Kinase</keyword>
<evidence type="ECO:0000256" key="4">
    <source>
        <dbReference type="ARBA" id="ARBA00022777"/>
    </source>
</evidence>
<protein>
    <recommendedName>
        <fullName evidence="11">Four-carbon acid sugar kinase family protein</fullName>
    </recommendedName>
</protein>
<evidence type="ECO:0008006" key="11">
    <source>
        <dbReference type="Google" id="ProtNLM"/>
    </source>
</evidence>
<name>A0A5B9QNP9_9BACT</name>
<dbReference type="Gene3D" id="3.40.50.10840">
    <property type="entry name" value="Putative sugar-binding, N-terminal domain"/>
    <property type="match status" value="1"/>
</dbReference>
<feature type="domain" description="Four-carbon acid sugar kinase N-terminal" evidence="7">
    <location>
        <begin position="6"/>
        <end position="250"/>
    </location>
</feature>
<organism evidence="9 10">
    <name type="scientific">Bythopirellula goksoeyrii</name>
    <dbReference type="NCBI Taxonomy" id="1400387"/>
    <lineage>
        <taxon>Bacteria</taxon>
        <taxon>Pseudomonadati</taxon>
        <taxon>Planctomycetota</taxon>
        <taxon>Planctomycetia</taxon>
        <taxon>Pirellulales</taxon>
        <taxon>Lacipirellulaceae</taxon>
        <taxon>Bythopirellula</taxon>
    </lineage>
</organism>
<accession>A0A5B9QNP9</accession>
<evidence type="ECO:0000259" key="7">
    <source>
        <dbReference type="Pfam" id="PF07005"/>
    </source>
</evidence>
<keyword evidence="3" id="KW-0547">Nucleotide-binding</keyword>
<dbReference type="GO" id="GO:0005524">
    <property type="term" value="F:ATP binding"/>
    <property type="evidence" value="ECO:0007669"/>
    <property type="project" value="UniProtKB-KW"/>
</dbReference>
<evidence type="ECO:0000256" key="5">
    <source>
        <dbReference type="ARBA" id="ARBA00022840"/>
    </source>
</evidence>
<comment type="similarity">
    <text evidence="1">Belongs to the four-carbon acid sugar kinase family.</text>
</comment>
<dbReference type="InterPro" id="IPR042213">
    <property type="entry name" value="NBD_C_sf"/>
</dbReference>
<dbReference type="AlphaFoldDB" id="A0A5B9QNP9"/>
<dbReference type="InterPro" id="IPR031475">
    <property type="entry name" value="NBD_C"/>
</dbReference>
<dbReference type="Pfam" id="PF17042">
    <property type="entry name" value="NBD_C"/>
    <property type="match status" value="1"/>
</dbReference>
<dbReference type="Pfam" id="PF07005">
    <property type="entry name" value="SBD_N"/>
    <property type="match status" value="1"/>
</dbReference>
<evidence type="ECO:0000313" key="10">
    <source>
        <dbReference type="Proteomes" id="UP000323917"/>
    </source>
</evidence>
<evidence type="ECO:0000256" key="1">
    <source>
        <dbReference type="ARBA" id="ARBA00005715"/>
    </source>
</evidence>
<dbReference type="OrthoDB" id="9778478at2"/>
<dbReference type="InterPro" id="IPR010737">
    <property type="entry name" value="4-carb_acid_sugar_kinase_N"/>
</dbReference>
<dbReference type="GO" id="GO:0016301">
    <property type="term" value="F:kinase activity"/>
    <property type="evidence" value="ECO:0007669"/>
    <property type="project" value="UniProtKB-KW"/>
</dbReference>
<feature type="domain" description="Four-carbon acid sugar kinase nucleotide binding" evidence="8">
    <location>
        <begin position="276"/>
        <end position="453"/>
    </location>
</feature>
<keyword evidence="2" id="KW-0808">Transferase</keyword>
<gene>
    <name evidence="9" type="ORF">Pr1d_30470</name>
</gene>
<evidence type="ECO:0000259" key="8">
    <source>
        <dbReference type="Pfam" id="PF17042"/>
    </source>
</evidence>
<evidence type="ECO:0000256" key="2">
    <source>
        <dbReference type="ARBA" id="ARBA00022679"/>
    </source>
</evidence>
<keyword evidence="6" id="KW-0119">Carbohydrate metabolism</keyword>
<dbReference type="Gene3D" id="3.40.980.20">
    <property type="entry name" value="Four-carbon acid sugar kinase, nucleotide binding domain"/>
    <property type="match status" value="1"/>
</dbReference>
<dbReference type="Proteomes" id="UP000323917">
    <property type="component" value="Chromosome"/>
</dbReference>
<evidence type="ECO:0000256" key="6">
    <source>
        <dbReference type="ARBA" id="ARBA00023277"/>
    </source>
</evidence>
<sequence length="462" mass="49035">MNELLLAYYGDDFTGSTDALECLARAGVRSALFTQPPTPEMLSRHNGLQAIGVAGTTRSLAPKAMESELVHAFTAFLEHRPRHIHYKVCSTFDSTPETGSIGCAIDVGRRVVGSAYVPLVVGSPSLGRYCLFGNLFAAAGVGHSGEVYRLDRHPSMSCHPKTPMTESDLRVHLAAQTQSKTDLFSVLKLALPDEQQKKELDHLIAAGAEVVLFDVLNNQHIKHIGSLIDEGSCPGQPLFSVGSSAIETALCSKWTSDGTISPVTHWDIPEKTNNVLVVSGSCSPITDSQIAWAAKNGFAEVAIDTPAVAAKEGTEESIQRSTREVIGLLKSGKSVVAHTSKGSSDPRIAATVEVFSKWSPNGQPIAAHSSQVLGTAMGHLVRQSLAETSVRRLCVAGGDTSSYIAQEIGVESIEMLYPLAIGAPLCSARAPRSPADGVEISFKGGQVGREEYFGSLLTGTIQ</sequence>
<dbReference type="EMBL" id="CP042913">
    <property type="protein sequence ID" value="QEG35741.1"/>
    <property type="molecule type" value="Genomic_DNA"/>
</dbReference>
<dbReference type="KEGG" id="bgok:Pr1d_30470"/>